<evidence type="ECO:0000313" key="1">
    <source>
        <dbReference type="EMBL" id="PWI25146.1"/>
    </source>
</evidence>
<dbReference type="AlphaFoldDB" id="A0A2U3AKR4"/>
<evidence type="ECO:0000313" key="2">
    <source>
        <dbReference type="Proteomes" id="UP000245938"/>
    </source>
</evidence>
<sequence>MRNAIVIDELVITSDNAGAIGQKDLDVVQVPDDVTSYYSARVTLLEQLAAGALPHTIIMLNFSSVEAWPRYIVGIERLFSELSLPLPTIQGSTESNIPTLQSAIGLTMIGRRVFKKTAYDFVDLQWYSYGIPLVGQQLLEHVDASASIKTIIAALQDDIIEQIIPVGSKGIKYEIKQLLDVNLEQGDLPFNIDASAGPSTVVILGLKKQSATLIEQQFPAYLHRLI</sequence>
<dbReference type="RefSeq" id="WP_109306179.1">
    <property type="nucleotide sequence ID" value="NZ_BJUF01000006.1"/>
</dbReference>
<name>A0A2U3AKR4_9BACL</name>
<dbReference type="OrthoDB" id="9805740at2"/>
<accession>A0A2U3AKR4</accession>
<keyword evidence="2" id="KW-1185">Reference proteome</keyword>
<reference evidence="1 2" key="1">
    <citation type="submission" date="2018-05" db="EMBL/GenBank/DDBJ databases">
        <title>Kurthia sibirica genome sequence.</title>
        <authorList>
            <person name="Maclea K.S."/>
            <person name="Goen A.E."/>
        </authorList>
    </citation>
    <scope>NUCLEOTIDE SEQUENCE [LARGE SCALE GENOMIC DNA]</scope>
    <source>
        <strain evidence="1 2">ATCC 49154</strain>
    </source>
</reference>
<organism evidence="1 2">
    <name type="scientific">Kurthia sibirica</name>
    <dbReference type="NCBI Taxonomy" id="202750"/>
    <lineage>
        <taxon>Bacteria</taxon>
        <taxon>Bacillati</taxon>
        <taxon>Bacillota</taxon>
        <taxon>Bacilli</taxon>
        <taxon>Bacillales</taxon>
        <taxon>Caryophanaceae</taxon>
        <taxon>Kurthia</taxon>
    </lineage>
</organism>
<proteinExistence type="predicted"/>
<gene>
    <name evidence="1" type="ORF">DEX24_09425</name>
</gene>
<comment type="caution">
    <text evidence="1">The sequence shown here is derived from an EMBL/GenBank/DDBJ whole genome shotgun (WGS) entry which is preliminary data.</text>
</comment>
<protein>
    <submittedName>
        <fullName evidence="1">Alpha-ribazole-5-phosphate synthase</fullName>
    </submittedName>
</protein>
<dbReference type="EMBL" id="QFVR01000011">
    <property type="protein sequence ID" value="PWI25146.1"/>
    <property type="molecule type" value="Genomic_DNA"/>
</dbReference>
<dbReference type="Proteomes" id="UP000245938">
    <property type="component" value="Unassembled WGS sequence"/>
</dbReference>